<dbReference type="Pfam" id="PF08242">
    <property type="entry name" value="Methyltransf_12"/>
    <property type="match status" value="1"/>
</dbReference>
<keyword evidence="3" id="KW-0489">Methyltransferase</keyword>
<dbReference type="CDD" id="cd02440">
    <property type="entry name" value="AdoMet_MTases"/>
    <property type="match status" value="1"/>
</dbReference>
<dbReference type="RefSeq" id="WP_194134723.1">
    <property type="nucleotide sequence ID" value="NZ_JADFFK010000007.1"/>
</dbReference>
<dbReference type="InterPro" id="IPR013217">
    <property type="entry name" value="Methyltransf_12"/>
</dbReference>
<sequence length="397" mass="42924">MVTVKEQYESYPYPARDPKDEKTRLITGSPSHPLEMDHWLWRGARDWTRPLRVLVAGGGTGDGLIQLATLLTAAKRPYEITYLDLSTASRAVAEERAKVRGLTGITFHTASLLDAPVFGSFDYIDCCGVLHHLPEPEAGFSALRAALAAGGGLGFMVYAPYGRSGVYPLQEAFGALFDGLPPQERLARAQRLVAELPAGHPFAANRNLGDHHASDAGFYDLLLHGQDRSYTVPELLATLDRAGWRLAGFTTPALYDLAQLTEVPERMDPATQMAIAEKLRGTIRMHTAYAVPAEAEPTRAAPTDRKLIPHLRGVQRAALATAVAQGRPLPVKMAGAEATLVLPKGTAPLLAGIDGRRSLTEIAQSASIDPITFGTGWAQVHKALEPWGLLLYSSLLR</sequence>
<feature type="region of interest" description="Disordered" evidence="1">
    <location>
        <begin position="1"/>
        <end position="23"/>
    </location>
</feature>
<dbReference type="InterPro" id="IPR029063">
    <property type="entry name" value="SAM-dependent_MTases_sf"/>
</dbReference>
<keyword evidence="4" id="KW-1185">Reference proteome</keyword>
<reference evidence="3 4" key="1">
    <citation type="journal article" date="2021" name="Int. J. Syst. Evol. Microbiol.">
        <title>Salipiger mangrovisoli sp. nov., isolated from mangrove soil and the proposal for the reclassification of Paraphaeobacter pallidus as Salipiger pallidus comb. nov.</title>
        <authorList>
            <person name="Du J."/>
            <person name="Liu Y."/>
            <person name="Pei T."/>
            <person name="Deng M.R."/>
            <person name="Zhu H."/>
        </authorList>
    </citation>
    <scope>NUCLEOTIDE SEQUENCE [LARGE SCALE GENOMIC DNA]</scope>
    <source>
        <strain evidence="3 4">6D45A</strain>
    </source>
</reference>
<name>A0ABR9X1K8_9RHOB</name>
<feature type="domain" description="Methyltransferase type 12" evidence="2">
    <location>
        <begin position="56"/>
        <end position="152"/>
    </location>
</feature>
<keyword evidence="3" id="KW-0808">Transferase</keyword>
<dbReference type="GO" id="GO:0032259">
    <property type="term" value="P:methylation"/>
    <property type="evidence" value="ECO:0007669"/>
    <property type="project" value="UniProtKB-KW"/>
</dbReference>
<evidence type="ECO:0000313" key="3">
    <source>
        <dbReference type="EMBL" id="MBE9637418.1"/>
    </source>
</evidence>
<gene>
    <name evidence="3" type="ORF">IQ782_11245</name>
</gene>
<dbReference type="SUPFAM" id="SSF53335">
    <property type="entry name" value="S-adenosyl-L-methionine-dependent methyltransferases"/>
    <property type="match status" value="1"/>
</dbReference>
<evidence type="ECO:0000256" key="1">
    <source>
        <dbReference type="SAM" id="MobiDB-lite"/>
    </source>
</evidence>
<comment type="caution">
    <text evidence="3">The sequence shown here is derived from an EMBL/GenBank/DDBJ whole genome shotgun (WGS) entry which is preliminary data.</text>
</comment>
<evidence type="ECO:0000313" key="4">
    <source>
        <dbReference type="Proteomes" id="UP000607796"/>
    </source>
</evidence>
<protein>
    <submittedName>
        <fullName evidence="3">Class I SAM-dependent methyltransferase</fullName>
    </submittedName>
</protein>
<proteinExistence type="predicted"/>
<dbReference type="Gene3D" id="3.40.50.150">
    <property type="entry name" value="Vaccinia Virus protein VP39"/>
    <property type="match status" value="1"/>
</dbReference>
<accession>A0ABR9X1K8</accession>
<dbReference type="EMBL" id="JADFFK010000007">
    <property type="protein sequence ID" value="MBE9637418.1"/>
    <property type="molecule type" value="Genomic_DNA"/>
</dbReference>
<evidence type="ECO:0000259" key="2">
    <source>
        <dbReference type="Pfam" id="PF08242"/>
    </source>
</evidence>
<organism evidence="3 4">
    <name type="scientific">Salipiger mangrovisoli</name>
    <dbReference type="NCBI Taxonomy" id="2865933"/>
    <lineage>
        <taxon>Bacteria</taxon>
        <taxon>Pseudomonadati</taxon>
        <taxon>Pseudomonadota</taxon>
        <taxon>Alphaproteobacteria</taxon>
        <taxon>Rhodobacterales</taxon>
        <taxon>Roseobacteraceae</taxon>
        <taxon>Salipiger</taxon>
    </lineage>
</organism>
<dbReference type="GO" id="GO:0008168">
    <property type="term" value="F:methyltransferase activity"/>
    <property type="evidence" value="ECO:0007669"/>
    <property type="project" value="UniProtKB-KW"/>
</dbReference>
<dbReference type="Proteomes" id="UP000607796">
    <property type="component" value="Unassembled WGS sequence"/>
</dbReference>